<proteinExistence type="predicted"/>
<dbReference type="EMBL" id="JAWQEG010007997">
    <property type="protein sequence ID" value="KAK3851208.1"/>
    <property type="molecule type" value="Genomic_DNA"/>
</dbReference>
<protein>
    <submittedName>
        <fullName evidence="3">Uncharacterized protein</fullName>
    </submittedName>
</protein>
<feature type="region of interest" description="Disordered" evidence="1">
    <location>
        <begin position="63"/>
        <end position="85"/>
    </location>
</feature>
<dbReference type="AlphaFoldDB" id="A0AAE1BIM3"/>
<evidence type="ECO:0000313" key="3">
    <source>
        <dbReference type="EMBL" id="KAK3851208.1"/>
    </source>
</evidence>
<feature type="transmembrane region" description="Helical" evidence="2">
    <location>
        <begin position="6"/>
        <end position="24"/>
    </location>
</feature>
<reference evidence="3" key="1">
    <citation type="submission" date="2023-10" db="EMBL/GenBank/DDBJ databases">
        <title>Genome assemblies of two species of porcelain crab, Petrolisthes cinctipes and Petrolisthes manimaculis (Anomura: Porcellanidae).</title>
        <authorList>
            <person name="Angst P."/>
        </authorList>
    </citation>
    <scope>NUCLEOTIDE SEQUENCE</scope>
    <source>
        <strain evidence="3">PB745_01</strain>
        <tissue evidence="3">Gill</tissue>
    </source>
</reference>
<organism evidence="3 4">
    <name type="scientific">Petrolisthes cinctipes</name>
    <name type="common">Flat porcelain crab</name>
    <dbReference type="NCBI Taxonomy" id="88211"/>
    <lineage>
        <taxon>Eukaryota</taxon>
        <taxon>Metazoa</taxon>
        <taxon>Ecdysozoa</taxon>
        <taxon>Arthropoda</taxon>
        <taxon>Crustacea</taxon>
        <taxon>Multicrustacea</taxon>
        <taxon>Malacostraca</taxon>
        <taxon>Eumalacostraca</taxon>
        <taxon>Eucarida</taxon>
        <taxon>Decapoda</taxon>
        <taxon>Pleocyemata</taxon>
        <taxon>Anomura</taxon>
        <taxon>Galatheoidea</taxon>
        <taxon>Porcellanidae</taxon>
        <taxon>Petrolisthes</taxon>
    </lineage>
</organism>
<keyword evidence="2" id="KW-0812">Transmembrane</keyword>
<dbReference type="Proteomes" id="UP001286313">
    <property type="component" value="Unassembled WGS sequence"/>
</dbReference>
<name>A0AAE1BIM3_PETCI</name>
<keyword evidence="2" id="KW-0472">Membrane</keyword>
<keyword evidence="2" id="KW-1133">Transmembrane helix</keyword>
<comment type="caution">
    <text evidence="3">The sequence shown here is derived from an EMBL/GenBank/DDBJ whole genome shotgun (WGS) entry which is preliminary data.</text>
</comment>
<evidence type="ECO:0000256" key="2">
    <source>
        <dbReference type="SAM" id="Phobius"/>
    </source>
</evidence>
<evidence type="ECO:0000256" key="1">
    <source>
        <dbReference type="SAM" id="MobiDB-lite"/>
    </source>
</evidence>
<accession>A0AAE1BIM3</accession>
<feature type="compositionally biased region" description="Low complexity" evidence="1">
    <location>
        <begin position="63"/>
        <end position="79"/>
    </location>
</feature>
<evidence type="ECO:0000313" key="4">
    <source>
        <dbReference type="Proteomes" id="UP001286313"/>
    </source>
</evidence>
<keyword evidence="4" id="KW-1185">Reference proteome</keyword>
<sequence length="339" mass="36757">MVGHCYVYHLHVVIIALTCFCYQLRASSLPSSRGAQASSGGTASLSGKMSVLSRGNLNLSLRSTSSGSLGNSSGEASALSEEETPAVLQPSVSLLGEDKCPGDLQNTHCIPDLVVNASGSAVVAISTEADSRNLTVFFRPGVSFRALNVTLAFATFVGGFSGGTDSLSGQVWERLKAWILDGPLEDARQRFRGFVNSVDSTLTHLTMDSTTHVVPLPLNDTCQWYQLSMQAVRHERNFPLPDTWALRLWVSGTRYDHTFPTSHWYSINRLLFLEVGCQGASQWVTSRASVCPASTSGVLRKAMGGEGEEGVQGGGTQILFSREVTRSHRRWIIWVSRGR</sequence>
<gene>
    <name evidence="3" type="ORF">Pcinc_042128</name>
</gene>